<reference evidence="3" key="1">
    <citation type="submission" date="2025-08" db="UniProtKB">
        <authorList>
            <consortium name="Ensembl"/>
        </authorList>
    </citation>
    <scope>IDENTIFICATION</scope>
</reference>
<feature type="transmembrane region" description="Helical" evidence="2">
    <location>
        <begin position="128"/>
        <end position="151"/>
    </location>
</feature>
<organism evidence="3 4">
    <name type="scientific">Hippocampus comes</name>
    <name type="common">Tiger tail seahorse</name>
    <dbReference type="NCBI Taxonomy" id="109280"/>
    <lineage>
        <taxon>Eukaryota</taxon>
        <taxon>Metazoa</taxon>
        <taxon>Chordata</taxon>
        <taxon>Craniata</taxon>
        <taxon>Vertebrata</taxon>
        <taxon>Euteleostomi</taxon>
        <taxon>Actinopterygii</taxon>
        <taxon>Neopterygii</taxon>
        <taxon>Teleostei</taxon>
        <taxon>Neoteleostei</taxon>
        <taxon>Acanthomorphata</taxon>
        <taxon>Syngnathiaria</taxon>
        <taxon>Syngnathiformes</taxon>
        <taxon>Syngnathoidei</taxon>
        <taxon>Syngnathidae</taxon>
        <taxon>Hippocampus</taxon>
    </lineage>
</organism>
<proteinExistence type="predicted"/>
<dbReference type="GeneTree" id="ENSGT00530000063880"/>
<evidence type="ECO:0000256" key="2">
    <source>
        <dbReference type="SAM" id="Phobius"/>
    </source>
</evidence>
<evidence type="ECO:0000313" key="3">
    <source>
        <dbReference type="Ensembl" id="ENSHCOP00000019862.1"/>
    </source>
</evidence>
<keyword evidence="2" id="KW-0812">Transmembrane</keyword>
<name>A0A3Q2Z1N3_HIPCM</name>
<dbReference type="GeneID" id="109518356"/>
<dbReference type="Pfam" id="PF14927">
    <property type="entry name" value="Neurensin"/>
    <property type="match status" value="1"/>
</dbReference>
<keyword evidence="2" id="KW-1133">Transmembrane helix</keyword>
<dbReference type="RefSeq" id="XP_019729717.1">
    <property type="nucleotide sequence ID" value="XM_019874158.1"/>
</dbReference>
<feature type="compositionally biased region" description="Polar residues" evidence="1">
    <location>
        <begin position="1"/>
        <end position="12"/>
    </location>
</feature>
<keyword evidence="2" id="KW-0472">Membrane</keyword>
<accession>A0A3Q2Z1N3</accession>
<dbReference type="AlphaFoldDB" id="A0A3Q2Z1N3"/>
<dbReference type="PANTHER" id="PTHR16125">
    <property type="entry name" value="TRANSMEMBRANE PROTEIN 74"/>
    <property type="match status" value="1"/>
</dbReference>
<keyword evidence="4" id="KW-1185">Reference proteome</keyword>
<feature type="region of interest" description="Disordered" evidence="1">
    <location>
        <begin position="1"/>
        <end position="46"/>
    </location>
</feature>
<evidence type="ECO:0000256" key="1">
    <source>
        <dbReference type="SAM" id="MobiDB-lite"/>
    </source>
</evidence>
<dbReference type="KEGG" id="hcq:109518356"/>
<sequence length="194" mass="20338">MGVTASPGTQSRAGAPGPSAGENPRPAEDESPLTGEDPAEDCLSGFSAEEAEDAEEELYSELSSEGSVDYGFIAAVCCLVTGISLVAISFAVPRDARVPMEADGVAAREMERLQQQRARLGAHLDRCVIAGLCLLTLGGVLLSSLLMASMWKGEMMRRRALAHAAKHNLYGAVGRGHSDPGTNLPATADDSFEF</sequence>
<dbReference type="Proteomes" id="UP000264820">
    <property type="component" value="Unplaced"/>
</dbReference>
<evidence type="ECO:0000313" key="4">
    <source>
        <dbReference type="Proteomes" id="UP000264820"/>
    </source>
</evidence>
<protein>
    <submittedName>
        <fullName evidence="3">Transmembrane protein 74</fullName>
    </submittedName>
</protein>
<dbReference type="PANTHER" id="PTHR16125:SF3">
    <property type="entry name" value="TRANSMEMBRANE PROTEIN 74"/>
    <property type="match status" value="1"/>
</dbReference>
<dbReference type="Ensembl" id="ENSHCOT00000007662.1">
    <property type="protein sequence ID" value="ENSHCOP00000019862.1"/>
    <property type="gene ID" value="ENSHCOG00000000174.1"/>
</dbReference>
<reference evidence="3" key="2">
    <citation type="submission" date="2025-09" db="UniProtKB">
        <authorList>
            <consortium name="Ensembl"/>
        </authorList>
    </citation>
    <scope>IDENTIFICATION</scope>
</reference>
<dbReference type="OrthoDB" id="6096234at2759"/>
<dbReference type="InterPro" id="IPR029695">
    <property type="entry name" value="TMEM74-like"/>
</dbReference>
<dbReference type="RefSeq" id="XP_019729716.1">
    <property type="nucleotide sequence ID" value="XM_019874157.1"/>
</dbReference>
<feature type="transmembrane region" description="Helical" evidence="2">
    <location>
        <begin position="70"/>
        <end position="92"/>
    </location>
</feature>